<sequence length="185" mass="18700">MFINKKITLLSAVLATLICGAANAADPEPTPVSVNGGKVTFNGEVTAGACAVSGSDTDKIVTLDTVKTSVFKAADQLANAKKPFTISLVDCNTEIAKTVQITFSGQTVEGKPGVLSNNAGAGSAENVGLQLFNPNGTALNVGTISNPVAVTGSTTIPLSVDYKSTAATVTAGKVQSAANFMLTYN</sequence>
<dbReference type="InterPro" id="IPR000259">
    <property type="entry name" value="Adhesion_dom_fimbrial"/>
</dbReference>
<reference evidence="7 8" key="1">
    <citation type="submission" date="2014-04" db="EMBL/GenBank/DDBJ databases">
        <title>Draft genome sequence of Pantoea beijingensis strain LMG 27579, an emerging pathogen to Pleurotus eryngii with potential industrial application.</title>
        <authorList>
            <person name="Xu F."/>
            <person name="Liu Y."/>
            <person name="Wang S."/>
            <person name="Yin Y."/>
            <person name="Ma Y."/>
            <person name="Zhao S."/>
            <person name="Rong C."/>
        </authorList>
    </citation>
    <scope>NUCLEOTIDE SEQUENCE [LARGE SCALE GENOMIC DNA]</scope>
    <source>
        <strain evidence="7 8">LMG 27579</strain>
    </source>
</reference>
<gene>
    <name evidence="7" type="ORF">ED28_16555</name>
</gene>
<comment type="similarity">
    <text evidence="2">Belongs to the fimbrial protein family.</text>
</comment>
<proteinExistence type="inferred from homology"/>
<dbReference type="EMBL" id="JMEE01000044">
    <property type="protein sequence ID" value="RWR01059.1"/>
    <property type="molecule type" value="Genomic_DNA"/>
</dbReference>
<evidence type="ECO:0000256" key="4">
    <source>
        <dbReference type="ARBA" id="ARBA00023263"/>
    </source>
</evidence>
<keyword evidence="8" id="KW-1185">Reference proteome</keyword>
<dbReference type="PANTHER" id="PTHR33420">
    <property type="entry name" value="FIMBRIAL SUBUNIT ELFA-RELATED"/>
    <property type="match status" value="1"/>
</dbReference>
<dbReference type="InterPro" id="IPR050263">
    <property type="entry name" value="Bact_Fimbrial_Adh_Pro"/>
</dbReference>
<evidence type="ECO:0000256" key="2">
    <source>
        <dbReference type="ARBA" id="ARBA00006671"/>
    </source>
</evidence>
<dbReference type="Pfam" id="PF00419">
    <property type="entry name" value="Fimbrial"/>
    <property type="match status" value="1"/>
</dbReference>
<dbReference type="GO" id="GO:0009289">
    <property type="term" value="C:pilus"/>
    <property type="evidence" value="ECO:0007669"/>
    <property type="project" value="UniProtKB-SubCell"/>
</dbReference>
<organism evidence="7 8">
    <name type="scientific">[Pantoea] beijingensis</name>
    <dbReference type="NCBI Taxonomy" id="1324864"/>
    <lineage>
        <taxon>Bacteria</taxon>
        <taxon>Pseudomonadati</taxon>
        <taxon>Pseudomonadota</taxon>
        <taxon>Gammaproteobacteria</taxon>
        <taxon>Enterobacterales</taxon>
        <taxon>Erwiniaceae</taxon>
        <taxon>Erwinia</taxon>
    </lineage>
</organism>
<comment type="subcellular location">
    <subcellularLocation>
        <location evidence="1">Fimbrium</location>
    </subcellularLocation>
</comment>
<feature type="signal peptide" evidence="5">
    <location>
        <begin position="1"/>
        <end position="24"/>
    </location>
</feature>
<name>A0A443IAD7_9GAMM</name>
<evidence type="ECO:0000313" key="8">
    <source>
        <dbReference type="Proteomes" id="UP000288794"/>
    </source>
</evidence>
<dbReference type="PANTHER" id="PTHR33420:SF3">
    <property type="entry name" value="FIMBRIAL SUBUNIT ELFA"/>
    <property type="match status" value="1"/>
</dbReference>
<dbReference type="InterPro" id="IPR036937">
    <property type="entry name" value="Adhesion_dom_fimbrial_sf"/>
</dbReference>
<dbReference type="RefSeq" id="WP_128179126.1">
    <property type="nucleotide sequence ID" value="NZ_CP071409.1"/>
</dbReference>
<dbReference type="Proteomes" id="UP000288794">
    <property type="component" value="Unassembled WGS sequence"/>
</dbReference>
<dbReference type="InterPro" id="IPR008966">
    <property type="entry name" value="Adhesion_dom_sf"/>
</dbReference>
<keyword evidence="4" id="KW-0281">Fimbrium</keyword>
<dbReference type="GO" id="GO:0043709">
    <property type="term" value="P:cell adhesion involved in single-species biofilm formation"/>
    <property type="evidence" value="ECO:0007669"/>
    <property type="project" value="TreeGrafter"/>
</dbReference>
<feature type="chain" id="PRO_5019420674" evidence="5">
    <location>
        <begin position="25"/>
        <end position="185"/>
    </location>
</feature>
<evidence type="ECO:0000256" key="5">
    <source>
        <dbReference type="SAM" id="SignalP"/>
    </source>
</evidence>
<dbReference type="AlphaFoldDB" id="A0A443IAD7"/>
<dbReference type="SUPFAM" id="SSF49401">
    <property type="entry name" value="Bacterial adhesins"/>
    <property type="match status" value="1"/>
</dbReference>
<keyword evidence="3 5" id="KW-0732">Signal</keyword>
<evidence type="ECO:0000259" key="6">
    <source>
        <dbReference type="Pfam" id="PF00419"/>
    </source>
</evidence>
<accession>A0A443IAD7</accession>
<dbReference type="Gene3D" id="2.60.40.1090">
    <property type="entry name" value="Fimbrial-type adhesion domain"/>
    <property type="match status" value="1"/>
</dbReference>
<evidence type="ECO:0000256" key="1">
    <source>
        <dbReference type="ARBA" id="ARBA00004561"/>
    </source>
</evidence>
<comment type="caution">
    <text evidence="7">The sequence shown here is derived from an EMBL/GenBank/DDBJ whole genome shotgun (WGS) entry which is preliminary data.</text>
</comment>
<evidence type="ECO:0000313" key="7">
    <source>
        <dbReference type="EMBL" id="RWR01059.1"/>
    </source>
</evidence>
<protein>
    <submittedName>
        <fullName evidence="7">Pilus assembly protein</fullName>
    </submittedName>
</protein>
<evidence type="ECO:0000256" key="3">
    <source>
        <dbReference type="ARBA" id="ARBA00022729"/>
    </source>
</evidence>
<feature type="domain" description="Fimbrial-type adhesion" evidence="6">
    <location>
        <begin position="40"/>
        <end position="184"/>
    </location>
</feature>